<proteinExistence type="predicted"/>
<gene>
    <name evidence="1" type="ORF">LCGC14_0728280</name>
</gene>
<dbReference type="EMBL" id="LAZR01001677">
    <property type="protein sequence ID" value="KKN40943.1"/>
    <property type="molecule type" value="Genomic_DNA"/>
</dbReference>
<protein>
    <submittedName>
        <fullName evidence="1">Uncharacterized protein</fullName>
    </submittedName>
</protein>
<organism evidence="1">
    <name type="scientific">marine sediment metagenome</name>
    <dbReference type="NCBI Taxonomy" id="412755"/>
    <lineage>
        <taxon>unclassified sequences</taxon>
        <taxon>metagenomes</taxon>
        <taxon>ecological metagenomes</taxon>
    </lineage>
</organism>
<dbReference type="AlphaFoldDB" id="A0A0F9THK4"/>
<name>A0A0F9THK4_9ZZZZ</name>
<evidence type="ECO:0000313" key="1">
    <source>
        <dbReference type="EMBL" id="KKN40943.1"/>
    </source>
</evidence>
<sequence>MSYNVYIPKKLTKGGVDAYHEMHYTQGDLQLPPFHLLDIKRRRKAEQAQLMDRHLSVKNIRGE</sequence>
<comment type="caution">
    <text evidence="1">The sequence shown here is derived from an EMBL/GenBank/DDBJ whole genome shotgun (WGS) entry which is preliminary data.</text>
</comment>
<accession>A0A0F9THK4</accession>
<reference evidence="1" key="1">
    <citation type="journal article" date="2015" name="Nature">
        <title>Complex archaea that bridge the gap between prokaryotes and eukaryotes.</title>
        <authorList>
            <person name="Spang A."/>
            <person name="Saw J.H."/>
            <person name="Jorgensen S.L."/>
            <person name="Zaremba-Niedzwiedzka K."/>
            <person name="Martijn J."/>
            <person name="Lind A.E."/>
            <person name="van Eijk R."/>
            <person name="Schleper C."/>
            <person name="Guy L."/>
            <person name="Ettema T.J."/>
        </authorList>
    </citation>
    <scope>NUCLEOTIDE SEQUENCE</scope>
</reference>